<sequence length="154" mass="18074">MHETMRRKKRSRTRSRWDTKVVTKEWSQMAIKPDGEKNLQKNQNWNPNLQWQVKNKNQNKRKSSYSNFGGSVIMRRTQQQSRGGLPTHDITEQKHPPSANITFFFILYIMMRLFASSSTRNETVLAETPNGKIGRFPHAQATNGRLVRKFSPKR</sequence>
<reference evidence="2 3" key="1">
    <citation type="submission" date="2021-06" db="EMBL/GenBank/DDBJ databases">
        <title>Caerostris darwini draft genome.</title>
        <authorList>
            <person name="Kono N."/>
            <person name="Arakawa K."/>
        </authorList>
    </citation>
    <scope>NUCLEOTIDE SEQUENCE [LARGE SCALE GENOMIC DNA]</scope>
</reference>
<dbReference type="AlphaFoldDB" id="A0AAV4U6D2"/>
<comment type="caution">
    <text evidence="2">The sequence shown here is derived from an EMBL/GenBank/DDBJ whole genome shotgun (WGS) entry which is preliminary data.</text>
</comment>
<proteinExistence type="predicted"/>
<name>A0AAV4U6D2_9ARAC</name>
<evidence type="ECO:0008006" key="4">
    <source>
        <dbReference type="Google" id="ProtNLM"/>
    </source>
</evidence>
<protein>
    <recommendedName>
        <fullName evidence="4">Transmembrane protein</fullName>
    </recommendedName>
</protein>
<accession>A0AAV4U6D2</accession>
<gene>
    <name evidence="2" type="ORF">CDAR_39791</name>
</gene>
<dbReference type="Proteomes" id="UP001054837">
    <property type="component" value="Unassembled WGS sequence"/>
</dbReference>
<organism evidence="2 3">
    <name type="scientific">Caerostris darwini</name>
    <dbReference type="NCBI Taxonomy" id="1538125"/>
    <lineage>
        <taxon>Eukaryota</taxon>
        <taxon>Metazoa</taxon>
        <taxon>Ecdysozoa</taxon>
        <taxon>Arthropoda</taxon>
        <taxon>Chelicerata</taxon>
        <taxon>Arachnida</taxon>
        <taxon>Araneae</taxon>
        <taxon>Araneomorphae</taxon>
        <taxon>Entelegynae</taxon>
        <taxon>Araneoidea</taxon>
        <taxon>Araneidae</taxon>
        <taxon>Caerostris</taxon>
    </lineage>
</organism>
<keyword evidence="3" id="KW-1185">Reference proteome</keyword>
<dbReference type="EMBL" id="BPLQ01010754">
    <property type="protein sequence ID" value="GIY53374.1"/>
    <property type="molecule type" value="Genomic_DNA"/>
</dbReference>
<evidence type="ECO:0000313" key="3">
    <source>
        <dbReference type="Proteomes" id="UP001054837"/>
    </source>
</evidence>
<evidence type="ECO:0000256" key="1">
    <source>
        <dbReference type="SAM" id="MobiDB-lite"/>
    </source>
</evidence>
<evidence type="ECO:0000313" key="2">
    <source>
        <dbReference type="EMBL" id="GIY53374.1"/>
    </source>
</evidence>
<feature type="region of interest" description="Disordered" evidence="1">
    <location>
        <begin position="51"/>
        <end position="72"/>
    </location>
</feature>